<dbReference type="Proteomes" id="UP000823921">
    <property type="component" value="Unassembled WGS sequence"/>
</dbReference>
<proteinExistence type="predicted"/>
<dbReference type="AlphaFoldDB" id="A0A9D2MLT2"/>
<gene>
    <name evidence="1" type="ORF">H9712_07205</name>
</gene>
<accession>A0A9D2MLT2</accession>
<evidence type="ECO:0000313" key="2">
    <source>
        <dbReference type="Proteomes" id="UP000823921"/>
    </source>
</evidence>
<protein>
    <submittedName>
        <fullName evidence="1">Uncharacterized protein</fullName>
    </submittedName>
</protein>
<organism evidence="1 2">
    <name type="scientific">Candidatus Flavonifractor intestinigallinarum</name>
    <dbReference type="NCBI Taxonomy" id="2838586"/>
    <lineage>
        <taxon>Bacteria</taxon>
        <taxon>Bacillati</taxon>
        <taxon>Bacillota</taxon>
        <taxon>Clostridia</taxon>
        <taxon>Eubacteriales</taxon>
        <taxon>Oscillospiraceae</taxon>
        <taxon>Flavonifractor</taxon>
    </lineage>
</organism>
<dbReference type="EMBL" id="DWXO01000070">
    <property type="protein sequence ID" value="HJB80756.1"/>
    <property type="molecule type" value="Genomic_DNA"/>
</dbReference>
<reference evidence="1" key="2">
    <citation type="submission" date="2021-04" db="EMBL/GenBank/DDBJ databases">
        <authorList>
            <person name="Gilroy R."/>
        </authorList>
    </citation>
    <scope>NUCLEOTIDE SEQUENCE</scope>
    <source>
        <strain evidence="1">CHK192-8294</strain>
    </source>
</reference>
<name>A0A9D2MLT2_9FIRM</name>
<comment type="caution">
    <text evidence="1">The sequence shown here is derived from an EMBL/GenBank/DDBJ whole genome shotgun (WGS) entry which is preliminary data.</text>
</comment>
<sequence length="279" mass="31732">MDAPAAARPTIEQFCGKVCSFVRFSPDHDAITAELTGHMEERRDALLEAYPNMTLRDAESRAVRAMGDPEELGRWLDQIHNPRLGWFQIWFRRVVWTLAVLILLFALPQAKETITNLTAPPSYDGVGMGYLLEHYDEYDVVADFTPRTIWQYEGYTFSIQRAVVTHSETSVYRDEALHLSYLLKVTHSNPWQRGPEFREWLWAEDDLGNRYPSRGEQMLYQLPTSAGDSSGNPSAVYPFASYYDLWVGGIDPEATSITLHFDRFGEDAISLTLPLKGGA</sequence>
<evidence type="ECO:0000313" key="1">
    <source>
        <dbReference type="EMBL" id="HJB80756.1"/>
    </source>
</evidence>
<reference evidence="1" key="1">
    <citation type="journal article" date="2021" name="PeerJ">
        <title>Extensive microbial diversity within the chicken gut microbiome revealed by metagenomics and culture.</title>
        <authorList>
            <person name="Gilroy R."/>
            <person name="Ravi A."/>
            <person name="Getino M."/>
            <person name="Pursley I."/>
            <person name="Horton D.L."/>
            <person name="Alikhan N.F."/>
            <person name="Baker D."/>
            <person name="Gharbi K."/>
            <person name="Hall N."/>
            <person name="Watson M."/>
            <person name="Adriaenssens E.M."/>
            <person name="Foster-Nyarko E."/>
            <person name="Jarju S."/>
            <person name="Secka A."/>
            <person name="Antonio M."/>
            <person name="Oren A."/>
            <person name="Chaudhuri R.R."/>
            <person name="La Ragione R."/>
            <person name="Hildebrand F."/>
            <person name="Pallen M.J."/>
        </authorList>
    </citation>
    <scope>NUCLEOTIDE SEQUENCE</scope>
    <source>
        <strain evidence="1">CHK192-8294</strain>
    </source>
</reference>